<evidence type="ECO:0000256" key="2">
    <source>
        <dbReference type="SAM" id="MobiDB-lite"/>
    </source>
</evidence>
<feature type="region of interest" description="Disordered" evidence="2">
    <location>
        <begin position="15"/>
        <end position="36"/>
    </location>
</feature>
<feature type="compositionally biased region" description="Basic residues" evidence="2">
    <location>
        <begin position="23"/>
        <end position="36"/>
    </location>
</feature>
<keyword evidence="3" id="KW-0812">Transmembrane</keyword>
<dbReference type="STRING" id="1123404.SAMN02745784_00508"/>
<proteinExistence type="predicted"/>
<dbReference type="RefSeq" id="WP_072972746.1">
    <property type="nucleotide sequence ID" value="NZ_FQTY01000001.1"/>
</dbReference>
<dbReference type="Proteomes" id="UP000184114">
    <property type="component" value="Unassembled WGS sequence"/>
</dbReference>
<feature type="transmembrane region" description="Helical" evidence="3">
    <location>
        <begin position="46"/>
        <end position="67"/>
    </location>
</feature>
<keyword evidence="1" id="KW-0175">Coiled coil</keyword>
<evidence type="ECO:0000256" key="3">
    <source>
        <dbReference type="SAM" id="Phobius"/>
    </source>
</evidence>
<keyword evidence="4" id="KW-0132">Cell division</keyword>
<accession>A0A1M4SUX4</accession>
<keyword evidence="5" id="KW-1185">Reference proteome</keyword>
<dbReference type="GO" id="GO:0051301">
    <property type="term" value="P:cell division"/>
    <property type="evidence" value="ECO:0007669"/>
    <property type="project" value="UniProtKB-KW"/>
</dbReference>
<organism evidence="4 5">
    <name type="scientific">Tissierella praeacuta DSM 18095</name>
    <dbReference type="NCBI Taxonomy" id="1123404"/>
    <lineage>
        <taxon>Bacteria</taxon>
        <taxon>Bacillati</taxon>
        <taxon>Bacillota</taxon>
        <taxon>Tissierellia</taxon>
        <taxon>Tissierellales</taxon>
        <taxon>Tissierellaceae</taxon>
        <taxon>Tissierella</taxon>
    </lineage>
</organism>
<reference evidence="5" key="1">
    <citation type="submission" date="2016-11" db="EMBL/GenBank/DDBJ databases">
        <authorList>
            <person name="Varghese N."/>
            <person name="Submissions S."/>
        </authorList>
    </citation>
    <scope>NUCLEOTIDE SEQUENCE [LARGE SCALE GENOMIC DNA]</scope>
    <source>
        <strain evidence="5">DSM 18095</strain>
    </source>
</reference>
<keyword evidence="3" id="KW-0472">Membrane</keyword>
<evidence type="ECO:0000256" key="1">
    <source>
        <dbReference type="SAM" id="Coils"/>
    </source>
</evidence>
<gene>
    <name evidence="4" type="ORF">SAMN02745784_00508</name>
</gene>
<dbReference type="EMBL" id="FQTY01000001">
    <property type="protein sequence ID" value="SHE36000.1"/>
    <property type="molecule type" value="Genomic_DNA"/>
</dbReference>
<dbReference type="GeneID" id="90995192"/>
<feature type="coiled-coil region" evidence="1">
    <location>
        <begin position="69"/>
        <end position="96"/>
    </location>
</feature>
<keyword evidence="3" id="KW-1133">Transmembrane helix</keyword>
<sequence>MLVAKELSYYPEKKVEVKENPKHNRRSSTTKKVHGKKKKSSSFAKLSILSLSMFGLGIALFILFGYANITAVRHEITKLETQKIRLEKEKLDLIAELEGIKSSTKISEDAITKLGMDYPSEGQIVYVTVEDNIIKDKEKPGIDKQIKKMFSMVANLF</sequence>
<evidence type="ECO:0000313" key="5">
    <source>
        <dbReference type="Proteomes" id="UP000184114"/>
    </source>
</evidence>
<dbReference type="AlphaFoldDB" id="A0A1M4SUX4"/>
<evidence type="ECO:0000313" key="4">
    <source>
        <dbReference type="EMBL" id="SHE36000.1"/>
    </source>
</evidence>
<keyword evidence="4" id="KW-0131">Cell cycle</keyword>
<name>A0A1M4SUX4_9FIRM</name>
<protein>
    <submittedName>
        <fullName evidence="4">Cell division protein FtsL</fullName>
    </submittedName>
</protein>